<evidence type="ECO:0000256" key="1">
    <source>
        <dbReference type="SAM" id="MobiDB-lite"/>
    </source>
</evidence>
<keyword evidence="3" id="KW-1185">Reference proteome</keyword>
<dbReference type="AlphaFoldDB" id="A0A9P0ATI7"/>
<organism evidence="2 3">
    <name type="scientific">Brassicogethes aeneus</name>
    <name type="common">Rape pollen beetle</name>
    <name type="synonym">Meligethes aeneus</name>
    <dbReference type="NCBI Taxonomy" id="1431903"/>
    <lineage>
        <taxon>Eukaryota</taxon>
        <taxon>Metazoa</taxon>
        <taxon>Ecdysozoa</taxon>
        <taxon>Arthropoda</taxon>
        <taxon>Hexapoda</taxon>
        <taxon>Insecta</taxon>
        <taxon>Pterygota</taxon>
        <taxon>Neoptera</taxon>
        <taxon>Endopterygota</taxon>
        <taxon>Coleoptera</taxon>
        <taxon>Polyphaga</taxon>
        <taxon>Cucujiformia</taxon>
        <taxon>Nitidulidae</taxon>
        <taxon>Meligethinae</taxon>
        <taxon>Brassicogethes</taxon>
    </lineage>
</organism>
<evidence type="ECO:0000313" key="2">
    <source>
        <dbReference type="EMBL" id="CAH0547865.1"/>
    </source>
</evidence>
<dbReference type="OrthoDB" id="8191899at2759"/>
<proteinExistence type="predicted"/>
<gene>
    <name evidence="2" type="ORF">MELIAE_LOCUS1765</name>
</gene>
<dbReference type="EMBL" id="OV121132">
    <property type="protein sequence ID" value="CAH0547865.1"/>
    <property type="molecule type" value="Genomic_DNA"/>
</dbReference>
<evidence type="ECO:0000313" key="3">
    <source>
        <dbReference type="Proteomes" id="UP001154078"/>
    </source>
</evidence>
<accession>A0A9P0ATI7</accession>
<feature type="region of interest" description="Disordered" evidence="1">
    <location>
        <begin position="240"/>
        <end position="269"/>
    </location>
</feature>
<sequence length="269" mass="30068">MSGRTLLSRPRTRVYDANYNIGESYYKSAIDRLDRKYSGRPLSPAKESPMAADIAERHAAAFADEDLSTSRRRAGKLINEDHVFDSRGGRIGRRTYDDDVDNEVRNTSAALRRIRANKKVSIIDDVDLESTSNNIKTFRMLDRSEKMLNSVGINENSRRTLDEDIIIKRRAAANSAASEEAGSLEKWTSMAPVAEEVHSAAALRVKASRERLSGLEDEMAAMAEKQAARERRVARLKALVAENESEDSSDVVESSVSVSARKERKSVRF</sequence>
<protein>
    <submittedName>
        <fullName evidence="2">Uncharacterized protein</fullName>
    </submittedName>
</protein>
<dbReference type="Proteomes" id="UP001154078">
    <property type="component" value="Chromosome 1"/>
</dbReference>
<name>A0A9P0ATI7_BRAAE</name>
<reference evidence="2" key="1">
    <citation type="submission" date="2021-12" db="EMBL/GenBank/DDBJ databases">
        <authorList>
            <person name="King R."/>
        </authorList>
    </citation>
    <scope>NUCLEOTIDE SEQUENCE</scope>
</reference>